<protein>
    <submittedName>
        <fullName evidence="2">Uncharacterized protein</fullName>
    </submittedName>
</protein>
<dbReference type="EMBL" id="JAMOIM010000091">
    <property type="protein sequence ID" value="MCW6513076.1"/>
    <property type="molecule type" value="Genomic_DNA"/>
</dbReference>
<feature type="compositionally biased region" description="Low complexity" evidence="1">
    <location>
        <begin position="33"/>
        <end position="42"/>
    </location>
</feature>
<dbReference type="RefSeq" id="WP_282589451.1">
    <property type="nucleotide sequence ID" value="NZ_JAMOIM010000091.1"/>
</dbReference>
<feature type="region of interest" description="Disordered" evidence="1">
    <location>
        <begin position="292"/>
        <end position="314"/>
    </location>
</feature>
<accession>A0AA41Z4W9</accession>
<name>A0AA41Z4W9_9HYPH</name>
<evidence type="ECO:0000256" key="1">
    <source>
        <dbReference type="SAM" id="MobiDB-lite"/>
    </source>
</evidence>
<dbReference type="Proteomes" id="UP001165667">
    <property type="component" value="Unassembled WGS sequence"/>
</dbReference>
<feature type="region of interest" description="Disordered" evidence="1">
    <location>
        <begin position="33"/>
        <end position="62"/>
    </location>
</feature>
<gene>
    <name evidence="2" type="ORF">M8523_35055</name>
</gene>
<dbReference type="AlphaFoldDB" id="A0AA41Z4W9"/>
<reference evidence="2" key="1">
    <citation type="submission" date="2022-05" db="EMBL/GenBank/DDBJ databases">
        <authorList>
            <person name="Pankratov T."/>
        </authorList>
    </citation>
    <scope>NUCLEOTIDE SEQUENCE</scope>
    <source>
        <strain evidence="2">BP6-180914</strain>
    </source>
</reference>
<keyword evidence="3" id="KW-1185">Reference proteome</keyword>
<proteinExistence type="predicted"/>
<organism evidence="2 3">
    <name type="scientific">Lichenifustis flavocetrariae</name>
    <dbReference type="NCBI Taxonomy" id="2949735"/>
    <lineage>
        <taxon>Bacteria</taxon>
        <taxon>Pseudomonadati</taxon>
        <taxon>Pseudomonadota</taxon>
        <taxon>Alphaproteobacteria</taxon>
        <taxon>Hyphomicrobiales</taxon>
        <taxon>Lichenihabitantaceae</taxon>
        <taxon>Lichenifustis</taxon>
    </lineage>
</organism>
<comment type="caution">
    <text evidence="2">The sequence shown here is derived from an EMBL/GenBank/DDBJ whole genome shotgun (WGS) entry which is preliminary data.</text>
</comment>
<evidence type="ECO:0000313" key="3">
    <source>
        <dbReference type="Proteomes" id="UP001165667"/>
    </source>
</evidence>
<sequence length="314" mass="33142">MNTQTSNALASWLALSANDRNAFEQARLALTAAAPQPSLEPEAAPPLAPAPESKPVTQHVAQPQQLSLLPLPASASPRRGRLAPPPVDTALFASAAYRAIAGGGGTALAYVAGCRGMAQIYEEIHSTFYKAGSTSASAIAARMRSLNDAGYASYRRLGHEVVAEPEFDCWSAASLPLHGPRPTNSPVSGLGNALQVLLPAGMTHEAFDIALTEHLWSVSLATIAAQPAFRLACIGRGFDIGRLQRFTLKQDKSGFKTACELVRLSPRWDADAFADLIEGIIADFVLARSRSGNPSPMSRQGHRALSPRRGGGPS</sequence>
<evidence type="ECO:0000313" key="2">
    <source>
        <dbReference type="EMBL" id="MCW6513076.1"/>
    </source>
</evidence>